<protein>
    <submittedName>
        <fullName evidence="2">BTB_2 domain-containing protein</fullName>
    </submittedName>
</protein>
<name>A0A0M3IBS3_ASCLU</name>
<evidence type="ECO:0000313" key="2">
    <source>
        <dbReference type="WBParaSite" id="ALUE_0001521601-mRNA-1"/>
    </source>
</evidence>
<accession>A0A0M3IBS3</accession>
<dbReference type="WBParaSite" id="ALUE_0001521601-mRNA-1">
    <property type="protein sequence ID" value="ALUE_0001521601-mRNA-1"/>
    <property type="gene ID" value="ALUE_0001521601"/>
</dbReference>
<dbReference type="Proteomes" id="UP000036681">
    <property type="component" value="Unplaced"/>
</dbReference>
<proteinExistence type="predicted"/>
<evidence type="ECO:0000313" key="1">
    <source>
        <dbReference type="Proteomes" id="UP000036681"/>
    </source>
</evidence>
<dbReference type="AlphaFoldDB" id="A0A0M3IBS3"/>
<reference evidence="2" key="1">
    <citation type="submission" date="2017-02" db="UniProtKB">
        <authorList>
            <consortium name="WormBaseParasite"/>
        </authorList>
    </citation>
    <scope>IDENTIFICATION</scope>
</reference>
<keyword evidence="1" id="KW-1185">Reference proteome</keyword>
<sequence length="98" mass="10910">MASLVARGTLLGDDAGSMNMIASKLLWQHGDDDDDVQHAASSTSRLKQRQEAMKRFKPDIYVELSRNGSILFIHGSVAANKRCYGLASVREYMNFRCS</sequence>
<organism evidence="1 2">
    <name type="scientific">Ascaris lumbricoides</name>
    <name type="common">Giant roundworm</name>
    <dbReference type="NCBI Taxonomy" id="6252"/>
    <lineage>
        <taxon>Eukaryota</taxon>
        <taxon>Metazoa</taxon>
        <taxon>Ecdysozoa</taxon>
        <taxon>Nematoda</taxon>
        <taxon>Chromadorea</taxon>
        <taxon>Rhabditida</taxon>
        <taxon>Spirurina</taxon>
        <taxon>Ascaridomorpha</taxon>
        <taxon>Ascaridoidea</taxon>
        <taxon>Ascarididae</taxon>
        <taxon>Ascaris</taxon>
    </lineage>
</organism>